<feature type="region of interest" description="Disordered" evidence="1">
    <location>
        <begin position="1"/>
        <end position="22"/>
    </location>
</feature>
<protein>
    <submittedName>
        <fullName evidence="2">Uncharacterized protein</fullName>
    </submittedName>
</protein>
<dbReference type="EMBL" id="BMUB01000044">
    <property type="protein sequence ID" value="GGV07499.1"/>
    <property type="molecule type" value="Genomic_DNA"/>
</dbReference>
<dbReference type="AlphaFoldDB" id="A0A8H9HZQ8"/>
<organism evidence="2 3">
    <name type="scientific">Kitasatospora aureofaciens</name>
    <name type="common">Streptomyces aureofaciens</name>
    <dbReference type="NCBI Taxonomy" id="1894"/>
    <lineage>
        <taxon>Bacteria</taxon>
        <taxon>Bacillati</taxon>
        <taxon>Actinomycetota</taxon>
        <taxon>Actinomycetes</taxon>
        <taxon>Kitasatosporales</taxon>
        <taxon>Streptomycetaceae</taxon>
        <taxon>Kitasatospora</taxon>
    </lineage>
</organism>
<gene>
    <name evidence="2" type="ORF">GCM10010502_73270</name>
</gene>
<reference evidence="2" key="2">
    <citation type="submission" date="2020-09" db="EMBL/GenBank/DDBJ databases">
        <authorList>
            <person name="Sun Q."/>
            <person name="Ohkuma M."/>
        </authorList>
    </citation>
    <scope>NUCLEOTIDE SEQUENCE</scope>
    <source>
        <strain evidence="2">JCM 4434</strain>
    </source>
</reference>
<sequence>MTTARGIPPVTEPAPASIRDGTLLPATLDRYTALETALGPLSEHPLRPWMPDTTTARSTTTCPTAGSRPASPHAA</sequence>
<reference evidence="2" key="1">
    <citation type="journal article" date="2014" name="Int. J. Syst. Evol. Microbiol.">
        <title>Complete genome sequence of Corynebacterium casei LMG S-19264T (=DSM 44701T), isolated from a smear-ripened cheese.</title>
        <authorList>
            <consortium name="US DOE Joint Genome Institute (JGI-PGF)"/>
            <person name="Walter F."/>
            <person name="Albersmeier A."/>
            <person name="Kalinowski J."/>
            <person name="Ruckert C."/>
        </authorList>
    </citation>
    <scope>NUCLEOTIDE SEQUENCE</scope>
    <source>
        <strain evidence="2">JCM 4434</strain>
    </source>
</reference>
<evidence type="ECO:0000313" key="2">
    <source>
        <dbReference type="EMBL" id="GGV07499.1"/>
    </source>
</evidence>
<evidence type="ECO:0000313" key="3">
    <source>
        <dbReference type="Proteomes" id="UP000610124"/>
    </source>
</evidence>
<accession>A0A8H9HZQ8</accession>
<feature type="region of interest" description="Disordered" evidence="1">
    <location>
        <begin position="38"/>
        <end position="75"/>
    </location>
</feature>
<feature type="compositionally biased region" description="Low complexity" evidence="1">
    <location>
        <begin position="53"/>
        <end position="64"/>
    </location>
</feature>
<evidence type="ECO:0000256" key="1">
    <source>
        <dbReference type="SAM" id="MobiDB-lite"/>
    </source>
</evidence>
<name>A0A8H9HZQ8_KITAU</name>
<comment type="caution">
    <text evidence="2">The sequence shown here is derived from an EMBL/GenBank/DDBJ whole genome shotgun (WGS) entry which is preliminary data.</text>
</comment>
<proteinExistence type="predicted"/>
<dbReference type="Proteomes" id="UP000610124">
    <property type="component" value="Unassembled WGS sequence"/>
</dbReference>